<evidence type="ECO:0000313" key="3">
    <source>
        <dbReference type="EMBL" id="CAJ1374144.1"/>
    </source>
</evidence>
<evidence type="ECO:0000313" key="4">
    <source>
        <dbReference type="Proteomes" id="UP001178507"/>
    </source>
</evidence>
<keyword evidence="4" id="KW-1185">Reference proteome</keyword>
<feature type="domain" description="Pseudouridine synthase RsuA/RluA-like" evidence="2">
    <location>
        <begin position="4"/>
        <end position="99"/>
    </location>
</feature>
<dbReference type="CDD" id="cd02869">
    <property type="entry name" value="PseudoU_synth_RluA_like"/>
    <property type="match status" value="1"/>
</dbReference>
<comment type="caution">
    <text evidence="3">The sequence shown here is derived from an EMBL/GenBank/DDBJ whole genome shotgun (WGS) entry which is preliminary data.</text>
</comment>
<organism evidence="3 4">
    <name type="scientific">Effrenium voratum</name>
    <dbReference type="NCBI Taxonomy" id="2562239"/>
    <lineage>
        <taxon>Eukaryota</taxon>
        <taxon>Sar</taxon>
        <taxon>Alveolata</taxon>
        <taxon>Dinophyceae</taxon>
        <taxon>Suessiales</taxon>
        <taxon>Symbiodiniaceae</taxon>
        <taxon>Effrenium</taxon>
    </lineage>
</organism>
<dbReference type="Proteomes" id="UP001178507">
    <property type="component" value="Unassembled WGS sequence"/>
</dbReference>
<proteinExistence type="inferred from homology"/>
<name>A0AA36MJ19_9DINO</name>
<dbReference type="Gene3D" id="3.30.2350.10">
    <property type="entry name" value="Pseudouridine synthase"/>
    <property type="match status" value="1"/>
</dbReference>
<dbReference type="PANTHER" id="PTHR21600:SF87">
    <property type="entry name" value="RNA PSEUDOURIDYLATE SYNTHASE DOMAIN-CONTAINING PROTEIN 1"/>
    <property type="match status" value="1"/>
</dbReference>
<gene>
    <name evidence="3" type="ORF">EVOR1521_LOCUS3770</name>
</gene>
<dbReference type="GO" id="GO:0009982">
    <property type="term" value="F:pseudouridine synthase activity"/>
    <property type="evidence" value="ECO:0007669"/>
    <property type="project" value="InterPro"/>
</dbReference>
<accession>A0AA36MJ19</accession>
<feature type="non-terminal residue" evidence="3">
    <location>
        <position position="180"/>
    </location>
</feature>
<dbReference type="InterPro" id="IPR020103">
    <property type="entry name" value="PsdUridine_synth_cat_dom_sf"/>
</dbReference>
<dbReference type="Pfam" id="PF00849">
    <property type="entry name" value="PseudoU_synth_2"/>
    <property type="match status" value="1"/>
</dbReference>
<protein>
    <recommendedName>
        <fullName evidence="2">Pseudouridine synthase RsuA/RluA-like domain-containing protein</fullName>
    </recommendedName>
</protein>
<dbReference type="GO" id="GO:0003723">
    <property type="term" value="F:RNA binding"/>
    <property type="evidence" value="ECO:0007669"/>
    <property type="project" value="InterPro"/>
</dbReference>
<dbReference type="AlphaFoldDB" id="A0AA36MJ19"/>
<comment type="similarity">
    <text evidence="1">Belongs to the pseudouridine synthase RluA family.</text>
</comment>
<evidence type="ECO:0000256" key="1">
    <source>
        <dbReference type="ARBA" id="ARBA00010876"/>
    </source>
</evidence>
<dbReference type="EMBL" id="CAUJNA010000233">
    <property type="protein sequence ID" value="CAJ1374144.1"/>
    <property type="molecule type" value="Genomic_DNA"/>
</dbReference>
<dbReference type="PANTHER" id="PTHR21600">
    <property type="entry name" value="MITOCHONDRIAL RNA PSEUDOURIDINE SYNTHASE"/>
    <property type="match status" value="1"/>
</dbReference>
<dbReference type="GO" id="GO:0000455">
    <property type="term" value="P:enzyme-directed rRNA pseudouridine synthesis"/>
    <property type="evidence" value="ECO:0007669"/>
    <property type="project" value="TreeGrafter"/>
</dbReference>
<dbReference type="SUPFAM" id="SSF55120">
    <property type="entry name" value="Pseudouridine synthase"/>
    <property type="match status" value="1"/>
</dbReference>
<sequence>VGSQLFEKRRVQKFYLALVLGHPPWKSEVHLTDRLCDGEGFARRLAAEEETGEEAETFAELLKVGLWPKGPCSRAPLPVALVRLRLMTGRRHQIRLHLSGAGFPVLGDDTYGGNPWGDRAGSYRMFLHSHRLVLEEEKICIEAPCGFADELTQEARSLPFPLTSWPKAVALGALPRVEGS</sequence>
<dbReference type="InterPro" id="IPR006145">
    <property type="entry name" value="PsdUridine_synth_RsuA/RluA"/>
</dbReference>
<evidence type="ECO:0000259" key="2">
    <source>
        <dbReference type="Pfam" id="PF00849"/>
    </source>
</evidence>
<reference evidence="3" key="1">
    <citation type="submission" date="2023-08" db="EMBL/GenBank/DDBJ databases">
        <authorList>
            <person name="Chen Y."/>
            <person name="Shah S."/>
            <person name="Dougan E. K."/>
            <person name="Thang M."/>
            <person name="Chan C."/>
        </authorList>
    </citation>
    <scope>NUCLEOTIDE SEQUENCE</scope>
</reference>
<dbReference type="InterPro" id="IPR050188">
    <property type="entry name" value="RluA_PseudoU_synthase"/>
</dbReference>